<name>A0A2H4JAN2_9CAUD</name>
<dbReference type="EMBL" id="MF417889">
    <property type="protein sequence ID" value="ASN69368.1"/>
    <property type="molecule type" value="Genomic_DNA"/>
</dbReference>
<organism evidence="1">
    <name type="scientific">uncultured Caudovirales phage</name>
    <dbReference type="NCBI Taxonomy" id="2100421"/>
    <lineage>
        <taxon>Viruses</taxon>
        <taxon>Duplodnaviria</taxon>
        <taxon>Heunggongvirae</taxon>
        <taxon>Uroviricota</taxon>
        <taxon>Caudoviricetes</taxon>
        <taxon>Peduoviridae</taxon>
        <taxon>Maltschvirus</taxon>
        <taxon>Maltschvirus maltsch</taxon>
    </lineage>
</organism>
<protein>
    <submittedName>
        <fullName evidence="1">Uncharacterized protein</fullName>
    </submittedName>
</protein>
<reference evidence="1" key="1">
    <citation type="submission" date="2017-06" db="EMBL/GenBank/DDBJ databases">
        <title>Novel phages from South African skin metaviromes.</title>
        <authorList>
            <person name="van Zyl L.J."/>
            <person name="Abrahams Y."/>
            <person name="Stander E.A."/>
            <person name="Kirby B.M."/>
            <person name="Clavaud C."/>
            <person name="Farcet C."/>
            <person name="Breton L."/>
            <person name="Trindade M.I."/>
        </authorList>
    </citation>
    <scope>NUCLEOTIDE SEQUENCE</scope>
</reference>
<sequence>MENVLVENLIENAYLNAKENRTLLIENVSFQLDSDDRTLLDGFHPQEVLKVTRDDANYCGSRANTFVVMFGWDEMSGYEKTILINSNHKGCLHYTMFPY</sequence>
<gene>
    <name evidence="1" type="ORF">10S14_46</name>
</gene>
<evidence type="ECO:0000313" key="1">
    <source>
        <dbReference type="EMBL" id="ASN69368.1"/>
    </source>
</evidence>
<proteinExistence type="predicted"/>
<accession>A0A2H4JAN2</accession>